<protein>
    <submittedName>
        <fullName evidence="1">Uncharacterized protein</fullName>
    </submittedName>
</protein>
<dbReference type="EMBL" id="LAZR01013470">
    <property type="protein sequence ID" value="KKM21817.1"/>
    <property type="molecule type" value="Genomic_DNA"/>
</dbReference>
<name>A0A0F9I2Q9_9ZZZZ</name>
<gene>
    <name evidence="1" type="ORF">LCGC14_1631620</name>
</gene>
<accession>A0A0F9I2Q9</accession>
<evidence type="ECO:0000313" key="1">
    <source>
        <dbReference type="EMBL" id="KKM21817.1"/>
    </source>
</evidence>
<sequence length="123" mass="14723">MLVSRVNIDNRVFYFYNLLKEKFDIFISDLGFKCSRCERGCCELVRVNDKLSSGIVKEDFNQLRKNKIDIKGCIGLIDNEMRDNMRGFYIKELKTMKDDAKSLTRCYYYDSNKRKFFILKSFF</sequence>
<comment type="caution">
    <text evidence="1">The sequence shown here is derived from an EMBL/GenBank/DDBJ whole genome shotgun (WGS) entry which is preliminary data.</text>
</comment>
<dbReference type="AlphaFoldDB" id="A0A0F9I2Q9"/>
<reference evidence="1" key="1">
    <citation type="journal article" date="2015" name="Nature">
        <title>Complex archaea that bridge the gap between prokaryotes and eukaryotes.</title>
        <authorList>
            <person name="Spang A."/>
            <person name="Saw J.H."/>
            <person name="Jorgensen S.L."/>
            <person name="Zaremba-Niedzwiedzka K."/>
            <person name="Martijn J."/>
            <person name="Lind A.E."/>
            <person name="van Eijk R."/>
            <person name="Schleper C."/>
            <person name="Guy L."/>
            <person name="Ettema T.J."/>
        </authorList>
    </citation>
    <scope>NUCLEOTIDE SEQUENCE</scope>
</reference>
<proteinExistence type="predicted"/>
<organism evidence="1">
    <name type="scientific">marine sediment metagenome</name>
    <dbReference type="NCBI Taxonomy" id="412755"/>
    <lineage>
        <taxon>unclassified sequences</taxon>
        <taxon>metagenomes</taxon>
        <taxon>ecological metagenomes</taxon>
    </lineage>
</organism>